<gene>
    <name evidence="3" type="ORF">ENT17_12650</name>
</gene>
<dbReference type="EMBL" id="DSXR01000127">
    <property type="protein sequence ID" value="HGS88445.1"/>
    <property type="molecule type" value="Genomic_DNA"/>
</dbReference>
<feature type="region of interest" description="Disordered" evidence="1">
    <location>
        <begin position="241"/>
        <end position="263"/>
    </location>
</feature>
<protein>
    <submittedName>
        <fullName evidence="3">Class I SAM-dependent methyltransferase</fullName>
    </submittedName>
</protein>
<comment type="caution">
    <text evidence="3">The sequence shown here is derived from an EMBL/GenBank/DDBJ whole genome shotgun (WGS) entry which is preliminary data.</text>
</comment>
<dbReference type="InterPro" id="IPR029063">
    <property type="entry name" value="SAM-dependent_MTases_sf"/>
</dbReference>
<dbReference type="Gene3D" id="3.40.50.150">
    <property type="entry name" value="Vaccinia Virus protein VP39"/>
    <property type="match status" value="1"/>
</dbReference>
<feature type="domain" description="Methyltransferase type 11" evidence="2">
    <location>
        <begin position="114"/>
        <end position="205"/>
    </location>
</feature>
<sequence>MGGLQEYRFENRPDRQRKRRLPTFVPFSGRRTSQLGLYQGQWRQVLKGGQPEMSETQVKQKVREFYDQIGWQQASSGLYQNARYEDLRPVSRQYIHRCHLRINRHLAAQGDFLLDAGSGPVQYPEYLTYSQGYRYRVCADISILALREARKRLGEHGLYVVADVANLPFRRDVFDGVVSLHTLHHLPLGEQKQAYHELYRVLKGGRSLAVVNGWTDSPLMRRLGWLVRLMETIGKTIARLRRRESRPENTGQTAESSANSTPTGTFVEKLNAGWLRRELSDLQPQIWVWRSVSVRFLRAVIHRALGGRLWLGLLYALEERFPHYFGEKGQYPLIVIHKPKG</sequence>
<keyword evidence="3" id="KW-0808">Transferase</keyword>
<organism evidence="3">
    <name type="scientific">Bellilinea caldifistulae</name>
    <dbReference type="NCBI Taxonomy" id="360411"/>
    <lineage>
        <taxon>Bacteria</taxon>
        <taxon>Bacillati</taxon>
        <taxon>Chloroflexota</taxon>
        <taxon>Anaerolineae</taxon>
        <taxon>Anaerolineales</taxon>
        <taxon>Anaerolineaceae</taxon>
        <taxon>Bellilinea</taxon>
    </lineage>
</organism>
<name>A0A7C4PYX6_9CHLR</name>
<dbReference type="SUPFAM" id="SSF53335">
    <property type="entry name" value="S-adenosyl-L-methionine-dependent methyltransferases"/>
    <property type="match status" value="1"/>
</dbReference>
<proteinExistence type="predicted"/>
<dbReference type="InterPro" id="IPR013216">
    <property type="entry name" value="Methyltransf_11"/>
</dbReference>
<reference evidence="3" key="1">
    <citation type="journal article" date="2020" name="mSystems">
        <title>Genome- and Community-Level Interaction Insights into Carbon Utilization and Element Cycling Functions of Hydrothermarchaeota in Hydrothermal Sediment.</title>
        <authorList>
            <person name="Zhou Z."/>
            <person name="Liu Y."/>
            <person name="Xu W."/>
            <person name="Pan J."/>
            <person name="Luo Z.H."/>
            <person name="Li M."/>
        </authorList>
    </citation>
    <scope>NUCLEOTIDE SEQUENCE [LARGE SCALE GENOMIC DNA]</scope>
    <source>
        <strain evidence="3">SpSt-556</strain>
    </source>
</reference>
<accession>A0A7C4PYX6</accession>
<dbReference type="GO" id="GO:0032259">
    <property type="term" value="P:methylation"/>
    <property type="evidence" value="ECO:0007669"/>
    <property type="project" value="UniProtKB-KW"/>
</dbReference>
<dbReference type="AlphaFoldDB" id="A0A7C4PYX6"/>
<dbReference type="CDD" id="cd02440">
    <property type="entry name" value="AdoMet_MTases"/>
    <property type="match status" value="1"/>
</dbReference>
<evidence type="ECO:0000259" key="2">
    <source>
        <dbReference type="Pfam" id="PF08241"/>
    </source>
</evidence>
<feature type="region of interest" description="Disordered" evidence="1">
    <location>
        <begin position="1"/>
        <end position="20"/>
    </location>
</feature>
<evidence type="ECO:0000313" key="3">
    <source>
        <dbReference type="EMBL" id="HGS88445.1"/>
    </source>
</evidence>
<dbReference type="Pfam" id="PF08241">
    <property type="entry name" value="Methyltransf_11"/>
    <property type="match status" value="1"/>
</dbReference>
<evidence type="ECO:0000256" key="1">
    <source>
        <dbReference type="SAM" id="MobiDB-lite"/>
    </source>
</evidence>
<feature type="compositionally biased region" description="Polar residues" evidence="1">
    <location>
        <begin position="248"/>
        <end position="263"/>
    </location>
</feature>
<dbReference type="GO" id="GO:0008757">
    <property type="term" value="F:S-adenosylmethionine-dependent methyltransferase activity"/>
    <property type="evidence" value="ECO:0007669"/>
    <property type="project" value="InterPro"/>
</dbReference>
<keyword evidence="3" id="KW-0489">Methyltransferase</keyword>